<accession>A0A0A1SJA6</accession>
<evidence type="ECO:0000259" key="3">
    <source>
        <dbReference type="PROSITE" id="PS51061"/>
    </source>
</evidence>
<feature type="compositionally biased region" description="Polar residues" evidence="2">
    <location>
        <begin position="698"/>
        <end position="710"/>
    </location>
</feature>
<dbReference type="PROSITE" id="PS51673">
    <property type="entry name" value="SUZ"/>
    <property type="match status" value="1"/>
</dbReference>
<dbReference type="CDD" id="cd02642">
    <property type="entry name" value="R3H_encore_like"/>
    <property type="match status" value="1"/>
</dbReference>
<keyword evidence="6" id="KW-1185">Reference proteome</keyword>
<dbReference type="AlphaFoldDB" id="A0A0A1SJA6"/>
<feature type="compositionally biased region" description="Polar residues" evidence="2">
    <location>
        <begin position="213"/>
        <end position="225"/>
    </location>
</feature>
<evidence type="ECO:0008006" key="7">
    <source>
        <dbReference type="Google" id="ProtNLM"/>
    </source>
</evidence>
<dbReference type="GO" id="GO:0003676">
    <property type="term" value="F:nucleic acid binding"/>
    <property type="evidence" value="ECO:0007669"/>
    <property type="project" value="UniProtKB-UniRule"/>
</dbReference>
<protein>
    <recommendedName>
        <fullName evidence="7">R3H domain-containing protein</fullName>
    </recommendedName>
</protein>
<keyword evidence="1" id="KW-0597">Phosphoprotein</keyword>
<dbReference type="InterPro" id="IPR024771">
    <property type="entry name" value="SUZ"/>
</dbReference>
<reference evidence="5 6" key="1">
    <citation type="journal article" date="2015" name="Genome Announc.">
        <title>Draft Genome Sequence and Gene Annotation of the Entomopathogenic Fungus Verticillium hemipterigenum.</title>
        <authorList>
            <person name="Horn F."/>
            <person name="Habel A."/>
            <person name="Scharf D.H."/>
            <person name="Dworschak J."/>
            <person name="Brakhage A.A."/>
            <person name="Guthke R."/>
            <person name="Hertweck C."/>
            <person name="Linde J."/>
        </authorList>
    </citation>
    <scope>NUCLEOTIDE SEQUENCE [LARGE SCALE GENOMIC DNA]</scope>
</reference>
<dbReference type="EMBL" id="CDHN01000001">
    <property type="protein sequence ID" value="CEJ80228.1"/>
    <property type="molecule type" value="Genomic_DNA"/>
</dbReference>
<gene>
    <name evidence="5" type="ORF">VHEMI00424</name>
</gene>
<feature type="region of interest" description="Disordered" evidence="2">
    <location>
        <begin position="613"/>
        <end position="670"/>
    </location>
</feature>
<feature type="compositionally biased region" description="Low complexity" evidence="2">
    <location>
        <begin position="111"/>
        <end position="124"/>
    </location>
</feature>
<dbReference type="PANTHER" id="PTHR15672:SF8">
    <property type="entry name" value="PROTEIN ENCORE"/>
    <property type="match status" value="1"/>
</dbReference>
<feature type="compositionally biased region" description="Polar residues" evidence="2">
    <location>
        <begin position="630"/>
        <end position="649"/>
    </location>
</feature>
<sequence length="773" mass="81825">MASTQIASGLPKPSFAKIAANVGRSDLTPGRESPNERHTSRKATADAAVQATGPIIVGHNTTPGMVVRRTGSKEAESTMDATVANLQQLHIASGGPNLVVDGSGLASLTPSSSGINQSSISGDSNRPDSVSDLEHKPPSLDGKSIASGTTFALDEKESLRPDDSASVKAAAEDDDTGSLLAGSRIGSEAAARARGSAVADLRHPHAALGGQSQGIMTPQSASSEQPPDGNSGDALNVIYRQAPDDKLLDALATPRDRYFLLRLEKDVMDFVQNSKEPYMDLPPSNSFCRMLTHKLADYYHMTHSYEPHIGSVRIFRTPFCRVPPSLALMVPEMSASTSSTPPPAVLPRKIMRRGQEGDSGPTSTSPSKAASEAGSELKDAKEKTSASNPKLSREQREEMYKLARERIFGNSEEASPGMWICPSLKLTLTTLDTEGATGMSRTSSISANRSTISKKGRQVKQRRDDSDGFDSRHQYTPYWGPQQQTWVPQPQVQAQYPSPTAQYPSQTPVYIGPSPPVYGQQAQSYPGAPATAQPPAFGAYPSVQYAPQAPQQPFPPAGSPMAPYVAPMPTGAPQAAWPVSSYAGSPVTYPARGQAPVAAGAGAIPYPYGQLPAHANPNDPKSQHPIPGSYNRNHGFNPMTQSFIPTGSMQQTPQPPFTTPGSHHSSPQIGTPHLAYAGYQQAVAIPYGGTYGMVRQGSNNSVPSYHSPQQGTPPFPSMPAIPHGSHPHPASSHPSGAVPNRPPVPQGPSSQMYTNLPNYGNPATLPQRPATGM</sequence>
<dbReference type="SUPFAM" id="SSF82708">
    <property type="entry name" value="R3H domain"/>
    <property type="match status" value="1"/>
</dbReference>
<feature type="region of interest" description="Disordered" evidence="2">
    <location>
        <begin position="21"/>
        <end position="63"/>
    </location>
</feature>
<dbReference type="OrthoDB" id="278430at2759"/>
<evidence type="ECO:0000259" key="4">
    <source>
        <dbReference type="PROSITE" id="PS51673"/>
    </source>
</evidence>
<dbReference type="PANTHER" id="PTHR15672">
    <property type="entry name" value="CAMP-REGULATED PHOSPHOPROTEIN 21 RELATED R3H DOMAIN CONTAINING PROTEIN"/>
    <property type="match status" value="1"/>
</dbReference>
<dbReference type="InterPro" id="IPR051937">
    <property type="entry name" value="R3H_domain_containing"/>
</dbReference>
<dbReference type="STRING" id="1531966.A0A0A1SJA6"/>
<dbReference type="Proteomes" id="UP000039046">
    <property type="component" value="Unassembled WGS sequence"/>
</dbReference>
<name>A0A0A1SJA6_9HYPO</name>
<feature type="region of interest" description="Disordered" evidence="2">
    <location>
        <begin position="698"/>
        <end position="773"/>
    </location>
</feature>
<dbReference type="PROSITE" id="PS51061">
    <property type="entry name" value="R3H"/>
    <property type="match status" value="1"/>
</dbReference>
<feature type="compositionally biased region" description="Basic and acidic residues" evidence="2">
    <location>
        <begin position="375"/>
        <end position="384"/>
    </location>
</feature>
<dbReference type="Pfam" id="PF12752">
    <property type="entry name" value="SUZ"/>
    <property type="match status" value="1"/>
</dbReference>
<evidence type="ECO:0000313" key="6">
    <source>
        <dbReference type="Proteomes" id="UP000039046"/>
    </source>
</evidence>
<feature type="domain" description="SUZ" evidence="4">
    <location>
        <begin position="321"/>
        <end position="412"/>
    </location>
</feature>
<feature type="domain" description="R3H" evidence="3">
    <location>
        <begin position="257"/>
        <end position="320"/>
    </location>
</feature>
<dbReference type="InterPro" id="IPR036867">
    <property type="entry name" value="R3H_dom_sf"/>
</dbReference>
<evidence type="ECO:0000256" key="1">
    <source>
        <dbReference type="ARBA" id="ARBA00022553"/>
    </source>
</evidence>
<feature type="region of interest" description="Disordered" evidence="2">
    <location>
        <begin position="437"/>
        <end position="472"/>
    </location>
</feature>
<feature type="compositionally biased region" description="Polar residues" evidence="2">
    <location>
        <begin position="439"/>
        <end position="451"/>
    </location>
</feature>
<proteinExistence type="predicted"/>
<feature type="compositionally biased region" description="Low complexity" evidence="2">
    <location>
        <begin position="722"/>
        <end position="737"/>
    </location>
</feature>
<evidence type="ECO:0000256" key="2">
    <source>
        <dbReference type="SAM" id="MobiDB-lite"/>
    </source>
</evidence>
<dbReference type="InterPro" id="IPR001374">
    <property type="entry name" value="R3H_dom"/>
</dbReference>
<evidence type="ECO:0000313" key="5">
    <source>
        <dbReference type="EMBL" id="CEJ80228.1"/>
    </source>
</evidence>
<dbReference type="GO" id="GO:0006012">
    <property type="term" value="P:galactose metabolic process"/>
    <property type="evidence" value="ECO:0007669"/>
    <property type="project" value="TreeGrafter"/>
</dbReference>
<feature type="region of interest" description="Disordered" evidence="2">
    <location>
        <begin position="208"/>
        <end position="235"/>
    </location>
</feature>
<feature type="region of interest" description="Disordered" evidence="2">
    <location>
        <begin position="353"/>
        <end position="396"/>
    </location>
</feature>
<dbReference type="Pfam" id="PF01424">
    <property type="entry name" value="R3H"/>
    <property type="match status" value="1"/>
</dbReference>
<feature type="compositionally biased region" description="Polar residues" evidence="2">
    <location>
        <begin position="747"/>
        <end position="758"/>
    </location>
</feature>
<feature type="region of interest" description="Disordered" evidence="2">
    <location>
        <begin position="109"/>
        <end position="182"/>
    </location>
</feature>
<dbReference type="Gene3D" id="3.30.1370.50">
    <property type="entry name" value="R3H-like domain"/>
    <property type="match status" value="1"/>
</dbReference>
<feature type="compositionally biased region" description="Basic and acidic residues" evidence="2">
    <location>
        <begin position="461"/>
        <end position="472"/>
    </location>
</feature>
<feature type="compositionally biased region" description="Basic and acidic residues" evidence="2">
    <location>
        <begin position="153"/>
        <end position="165"/>
    </location>
</feature>
<organism evidence="5 6">
    <name type="scientific">[Torrubiella] hemipterigena</name>
    <dbReference type="NCBI Taxonomy" id="1531966"/>
    <lineage>
        <taxon>Eukaryota</taxon>
        <taxon>Fungi</taxon>
        <taxon>Dikarya</taxon>
        <taxon>Ascomycota</taxon>
        <taxon>Pezizomycotina</taxon>
        <taxon>Sordariomycetes</taxon>
        <taxon>Hypocreomycetidae</taxon>
        <taxon>Hypocreales</taxon>
        <taxon>Clavicipitaceae</taxon>
        <taxon>Clavicipitaceae incertae sedis</taxon>
        <taxon>'Torrubiella' clade</taxon>
    </lineage>
</organism>